<evidence type="ECO:0000256" key="1">
    <source>
        <dbReference type="SAM" id="MobiDB-lite"/>
    </source>
</evidence>
<comment type="caution">
    <text evidence="3">The sequence shown here is derived from an EMBL/GenBank/DDBJ whole genome shotgun (WGS) entry which is preliminary data.</text>
</comment>
<accession>A0A179F1Z3</accession>
<protein>
    <submittedName>
        <fullName evidence="3">Uncharacterized protein</fullName>
    </submittedName>
</protein>
<evidence type="ECO:0000313" key="4">
    <source>
        <dbReference type="Proteomes" id="UP000078397"/>
    </source>
</evidence>
<keyword evidence="2" id="KW-1133">Transmembrane helix</keyword>
<reference evidence="3 4" key="1">
    <citation type="journal article" date="2016" name="PLoS Pathog.">
        <title>Biosynthesis of antibiotic leucinostatins in bio-control fungus Purpureocillium lilacinum and their inhibition on phytophthora revealed by genome mining.</title>
        <authorList>
            <person name="Wang G."/>
            <person name="Liu Z."/>
            <person name="Lin R."/>
            <person name="Li E."/>
            <person name="Mao Z."/>
            <person name="Ling J."/>
            <person name="Yang Y."/>
            <person name="Yin W.B."/>
            <person name="Xie B."/>
        </authorList>
    </citation>
    <scope>NUCLEOTIDE SEQUENCE [LARGE SCALE GENOMIC DNA]</scope>
    <source>
        <strain evidence="3">170</strain>
    </source>
</reference>
<dbReference type="AlphaFoldDB" id="A0A179F1Z3"/>
<name>A0A179F1Z3_METCM</name>
<feature type="compositionally biased region" description="Basic and acidic residues" evidence="1">
    <location>
        <begin position="117"/>
        <end position="133"/>
    </location>
</feature>
<dbReference type="KEGG" id="pchm:VFPPC_14779"/>
<dbReference type="STRING" id="1380566.A0A179F1Z3"/>
<keyword evidence="2" id="KW-0472">Membrane</keyword>
<keyword evidence="4" id="KW-1185">Reference proteome</keyword>
<dbReference type="GeneID" id="28856541"/>
<dbReference type="OrthoDB" id="5226655at2759"/>
<feature type="region of interest" description="Disordered" evidence="1">
    <location>
        <begin position="170"/>
        <end position="210"/>
    </location>
</feature>
<dbReference type="RefSeq" id="XP_018137501.1">
    <property type="nucleotide sequence ID" value="XM_018292547.1"/>
</dbReference>
<evidence type="ECO:0000256" key="2">
    <source>
        <dbReference type="SAM" id="Phobius"/>
    </source>
</evidence>
<dbReference type="EMBL" id="LSBJ02000011">
    <property type="protein sequence ID" value="OAQ59477.1"/>
    <property type="molecule type" value="Genomic_DNA"/>
</dbReference>
<organism evidence="3 4">
    <name type="scientific">Pochonia chlamydosporia 170</name>
    <dbReference type="NCBI Taxonomy" id="1380566"/>
    <lineage>
        <taxon>Eukaryota</taxon>
        <taxon>Fungi</taxon>
        <taxon>Dikarya</taxon>
        <taxon>Ascomycota</taxon>
        <taxon>Pezizomycotina</taxon>
        <taxon>Sordariomycetes</taxon>
        <taxon>Hypocreomycetidae</taxon>
        <taxon>Hypocreales</taxon>
        <taxon>Clavicipitaceae</taxon>
        <taxon>Pochonia</taxon>
    </lineage>
</organism>
<sequence>MTDRQYHQNEAENDHGANAPESVDMLSPLTVGSNIGELQRQYQSQYRSTHEQYQSSQRSPMAPDHTEKEAVLVGHDSTGLHIVPSEHKAEYPETVTTASPQIKPITKESATPAIPETKNHSLPADRDGDGGIKKKDHRKILGFSRKVFIPLAVALVIIIAAAIGGGVGGAVASRKSDNGASSSTTSSSSSTVPSSTSSTPTSSTSSTTSASATATIHFLNNQTWPKGDTFAFQGFSRDNFTGVASDIVTGDGGKEFGVDFKFDLHSYEGKVGWHCREVKKDQASGPVPRIKVWCDDTQSEAISDERGCDTPK</sequence>
<feature type="region of interest" description="Disordered" evidence="1">
    <location>
        <begin position="103"/>
        <end position="133"/>
    </location>
</feature>
<keyword evidence="2" id="KW-0812">Transmembrane</keyword>
<feature type="compositionally biased region" description="Polar residues" evidence="1">
    <location>
        <begin position="40"/>
        <end position="59"/>
    </location>
</feature>
<feature type="compositionally biased region" description="Basic and acidic residues" evidence="1">
    <location>
        <begin position="1"/>
        <end position="15"/>
    </location>
</feature>
<dbReference type="Proteomes" id="UP000078397">
    <property type="component" value="Unassembled WGS sequence"/>
</dbReference>
<feature type="region of interest" description="Disordered" evidence="1">
    <location>
        <begin position="1"/>
        <end position="66"/>
    </location>
</feature>
<feature type="transmembrane region" description="Helical" evidence="2">
    <location>
        <begin position="147"/>
        <end position="172"/>
    </location>
</feature>
<feature type="compositionally biased region" description="Low complexity" evidence="1">
    <location>
        <begin position="180"/>
        <end position="210"/>
    </location>
</feature>
<proteinExistence type="predicted"/>
<evidence type="ECO:0000313" key="3">
    <source>
        <dbReference type="EMBL" id="OAQ59477.1"/>
    </source>
</evidence>
<gene>
    <name evidence="3" type="ORF">VFPPC_14779</name>
</gene>